<keyword evidence="5" id="KW-0597">Phosphoprotein</keyword>
<keyword evidence="6" id="KW-0808">Transferase</keyword>
<dbReference type="PANTHER" id="PTHR44936:SF10">
    <property type="entry name" value="SENSOR PROTEIN RSTB"/>
    <property type="match status" value="1"/>
</dbReference>
<evidence type="ECO:0000259" key="13">
    <source>
        <dbReference type="PROSITE" id="PS50885"/>
    </source>
</evidence>
<keyword evidence="11" id="KW-0472">Membrane</keyword>
<evidence type="ECO:0000256" key="10">
    <source>
        <dbReference type="SAM" id="MobiDB-lite"/>
    </source>
</evidence>
<sequence>MSAMFAVNWVPSQTALLGSKPCAAQVTITSLPGRDIKVLQRLSAVLVQRLFWRIFLWFWLAMVVIICAVAISIVVSLDPDALREERQGLLAKLDNAAERIERFSSHSRRHAPPSFPSSPTNQHHPMLPRGELAVPSRERLRFVAERMNQTRLLDHYLFDLQDKPLLQDTPPEVVRFMALHGGSTEPIIRRLEGRLLVGPRLFSVGEESYRMVMSMEPPWQGTRILYASSTHISAVLIAIVVSGVFSGLMSASLIRPLRHLQLAAQKIAGGDLSSRAGEPFIDRRDEIGELGRDFDVMADQLERLVSGQQRLLRDVSHELRSPLTRLQISLALARNKSDGVIDPQLDRSEREIQRLNQLIGQVIEWSRIDSSPRPYQTLDLDALLRTVVDDCNFEAQSRGCEVLLGGEKASSVEGDGEALRSALENIIRNAIRFSPAGQSIDVRVSHLDAWVILDIEDRGPGVPDESLEAMFQPFYRVDETRGEENSGSGLGTAIARRAIERHGGNVVATNLNPGLRVRVKIPAC</sequence>
<organism evidence="14 15">
    <name type="scientific">Aestuariirhabdus litorea</name>
    <dbReference type="NCBI Taxonomy" id="2528527"/>
    <lineage>
        <taxon>Bacteria</taxon>
        <taxon>Pseudomonadati</taxon>
        <taxon>Pseudomonadota</taxon>
        <taxon>Gammaproteobacteria</taxon>
        <taxon>Oceanospirillales</taxon>
        <taxon>Aestuariirhabdaceae</taxon>
        <taxon>Aestuariirhabdus</taxon>
    </lineage>
</organism>
<dbReference type="SMART" id="SM00388">
    <property type="entry name" value="HisKA"/>
    <property type="match status" value="1"/>
</dbReference>
<evidence type="ECO:0000256" key="5">
    <source>
        <dbReference type="ARBA" id="ARBA00022553"/>
    </source>
</evidence>
<keyword evidence="4" id="KW-1003">Cell membrane</keyword>
<evidence type="ECO:0000313" key="15">
    <source>
        <dbReference type="Proteomes" id="UP000280792"/>
    </source>
</evidence>
<feature type="region of interest" description="Disordered" evidence="10">
    <location>
        <begin position="104"/>
        <end position="128"/>
    </location>
</feature>
<dbReference type="SMART" id="SM00387">
    <property type="entry name" value="HATPase_c"/>
    <property type="match status" value="1"/>
</dbReference>
<keyword evidence="8" id="KW-0418">Kinase</keyword>
<dbReference type="InterPro" id="IPR004358">
    <property type="entry name" value="Sig_transdc_His_kin-like_C"/>
</dbReference>
<dbReference type="Pfam" id="PF00512">
    <property type="entry name" value="HisKA"/>
    <property type="match status" value="1"/>
</dbReference>
<dbReference type="InterPro" id="IPR050980">
    <property type="entry name" value="2C_sensor_his_kinase"/>
</dbReference>
<proteinExistence type="predicted"/>
<dbReference type="Gene3D" id="1.10.287.130">
    <property type="match status" value="1"/>
</dbReference>
<keyword evidence="11" id="KW-0812">Transmembrane</keyword>
<evidence type="ECO:0000313" key="14">
    <source>
        <dbReference type="EMBL" id="RRJ83298.1"/>
    </source>
</evidence>
<dbReference type="GO" id="GO:0005524">
    <property type="term" value="F:ATP binding"/>
    <property type="evidence" value="ECO:0007669"/>
    <property type="project" value="UniProtKB-KW"/>
</dbReference>
<dbReference type="Proteomes" id="UP000280792">
    <property type="component" value="Unassembled WGS sequence"/>
</dbReference>
<name>A0A3P3VN05_9GAMM</name>
<dbReference type="Pfam" id="PF02518">
    <property type="entry name" value="HATPase_c"/>
    <property type="match status" value="1"/>
</dbReference>
<dbReference type="Pfam" id="PF00672">
    <property type="entry name" value="HAMP"/>
    <property type="match status" value="1"/>
</dbReference>
<dbReference type="Gene3D" id="3.30.565.10">
    <property type="entry name" value="Histidine kinase-like ATPase, C-terminal domain"/>
    <property type="match status" value="1"/>
</dbReference>
<feature type="transmembrane region" description="Helical" evidence="11">
    <location>
        <begin position="232"/>
        <end position="254"/>
    </location>
</feature>
<dbReference type="AlphaFoldDB" id="A0A3P3VN05"/>
<comment type="subcellular location">
    <subcellularLocation>
        <location evidence="2">Cell membrane</location>
        <topology evidence="2">Multi-pass membrane protein</topology>
    </subcellularLocation>
</comment>
<evidence type="ECO:0000256" key="11">
    <source>
        <dbReference type="SAM" id="Phobius"/>
    </source>
</evidence>
<dbReference type="CDD" id="cd00082">
    <property type="entry name" value="HisKA"/>
    <property type="match status" value="1"/>
</dbReference>
<dbReference type="PROSITE" id="PS50885">
    <property type="entry name" value="HAMP"/>
    <property type="match status" value="1"/>
</dbReference>
<evidence type="ECO:0000256" key="9">
    <source>
        <dbReference type="ARBA" id="ARBA00022840"/>
    </source>
</evidence>
<evidence type="ECO:0000256" key="1">
    <source>
        <dbReference type="ARBA" id="ARBA00000085"/>
    </source>
</evidence>
<evidence type="ECO:0000256" key="7">
    <source>
        <dbReference type="ARBA" id="ARBA00022741"/>
    </source>
</evidence>
<dbReference type="PROSITE" id="PS50109">
    <property type="entry name" value="HIS_KIN"/>
    <property type="match status" value="1"/>
</dbReference>
<keyword evidence="11" id="KW-1133">Transmembrane helix</keyword>
<evidence type="ECO:0000256" key="3">
    <source>
        <dbReference type="ARBA" id="ARBA00012438"/>
    </source>
</evidence>
<dbReference type="PANTHER" id="PTHR44936">
    <property type="entry name" value="SENSOR PROTEIN CREC"/>
    <property type="match status" value="1"/>
</dbReference>
<dbReference type="SUPFAM" id="SSF158472">
    <property type="entry name" value="HAMP domain-like"/>
    <property type="match status" value="1"/>
</dbReference>
<dbReference type="EC" id="2.7.13.3" evidence="3"/>
<keyword evidence="9" id="KW-0067">ATP-binding</keyword>
<dbReference type="InterPro" id="IPR036097">
    <property type="entry name" value="HisK_dim/P_sf"/>
</dbReference>
<dbReference type="InterPro" id="IPR005467">
    <property type="entry name" value="His_kinase_dom"/>
</dbReference>
<dbReference type="InterPro" id="IPR003660">
    <property type="entry name" value="HAMP_dom"/>
</dbReference>
<feature type="domain" description="Histidine kinase" evidence="12">
    <location>
        <begin position="314"/>
        <end position="524"/>
    </location>
</feature>
<evidence type="ECO:0000256" key="6">
    <source>
        <dbReference type="ARBA" id="ARBA00022679"/>
    </source>
</evidence>
<keyword evidence="15" id="KW-1185">Reference proteome</keyword>
<reference evidence="14 15" key="1">
    <citation type="submission" date="2018-08" db="EMBL/GenBank/DDBJ databases">
        <authorList>
            <person name="Khan S.A."/>
        </authorList>
    </citation>
    <scope>NUCLEOTIDE SEQUENCE [LARGE SCALE GENOMIC DNA]</scope>
    <source>
        <strain evidence="14 15">GTF-13</strain>
    </source>
</reference>
<accession>A0A3P3VN05</accession>
<evidence type="ECO:0000256" key="8">
    <source>
        <dbReference type="ARBA" id="ARBA00022777"/>
    </source>
</evidence>
<gene>
    <name evidence="14" type="ORF">D0544_15865</name>
</gene>
<dbReference type="InterPro" id="IPR003594">
    <property type="entry name" value="HATPase_dom"/>
</dbReference>
<dbReference type="InterPro" id="IPR036890">
    <property type="entry name" value="HATPase_C_sf"/>
</dbReference>
<dbReference type="CDD" id="cd06225">
    <property type="entry name" value="HAMP"/>
    <property type="match status" value="1"/>
</dbReference>
<dbReference type="PRINTS" id="PR00344">
    <property type="entry name" value="BCTRLSENSOR"/>
</dbReference>
<comment type="catalytic activity">
    <reaction evidence="1">
        <text>ATP + protein L-histidine = ADP + protein N-phospho-L-histidine.</text>
        <dbReference type="EC" id="2.7.13.3"/>
    </reaction>
</comment>
<evidence type="ECO:0000259" key="12">
    <source>
        <dbReference type="PROSITE" id="PS50109"/>
    </source>
</evidence>
<dbReference type="GO" id="GO:0000155">
    <property type="term" value="F:phosphorelay sensor kinase activity"/>
    <property type="evidence" value="ECO:0007669"/>
    <property type="project" value="InterPro"/>
</dbReference>
<dbReference type="EMBL" id="QWEZ01000002">
    <property type="protein sequence ID" value="RRJ83298.1"/>
    <property type="molecule type" value="Genomic_DNA"/>
</dbReference>
<protein>
    <recommendedName>
        <fullName evidence="3">histidine kinase</fullName>
        <ecNumber evidence="3">2.7.13.3</ecNumber>
    </recommendedName>
</protein>
<dbReference type="InterPro" id="IPR003661">
    <property type="entry name" value="HisK_dim/P_dom"/>
</dbReference>
<reference evidence="14 15" key="2">
    <citation type="submission" date="2018-12" db="EMBL/GenBank/DDBJ databases">
        <title>Simiduia agarivorans gen. nov., sp. nov., a marine, agarolytic bacterium isolated from shallow coastal water from Keelung, Taiwan.</title>
        <authorList>
            <person name="Shieh W.Y."/>
        </authorList>
    </citation>
    <scope>NUCLEOTIDE SEQUENCE [LARGE SCALE GENOMIC DNA]</scope>
    <source>
        <strain evidence="14 15">GTF-13</strain>
    </source>
</reference>
<dbReference type="SUPFAM" id="SSF47384">
    <property type="entry name" value="Homodimeric domain of signal transducing histidine kinase"/>
    <property type="match status" value="1"/>
</dbReference>
<dbReference type="SUPFAM" id="SSF55874">
    <property type="entry name" value="ATPase domain of HSP90 chaperone/DNA topoisomerase II/histidine kinase"/>
    <property type="match status" value="1"/>
</dbReference>
<evidence type="ECO:0000256" key="4">
    <source>
        <dbReference type="ARBA" id="ARBA00022475"/>
    </source>
</evidence>
<feature type="transmembrane region" description="Helical" evidence="11">
    <location>
        <begin position="54"/>
        <end position="77"/>
    </location>
</feature>
<evidence type="ECO:0000256" key="2">
    <source>
        <dbReference type="ARBA" id="ARBA00004651"/>
    </source>
</evidence>
<dbReference type="GO" id="GO:0005886">
    <property type="term" value="C:plasma membrane"/>
    <property type="evidence" value="ECO:0007669"/>
    <property type="project" value="UniProtKB-SubCell"/>
</dbReference>
<keyword evidence="7" id="KW-0547">Nucleotide-binding</keyword>
<dbReference type="Gene3D" id="1.10.8.500">
    <property type="entry name" value="HAMP domain in histidine kinase"/>
    <property type="match status" value="1"/>
</dbReference>
<comment type="caution">
    <text evidence="14">The sequence shown here is derived from an EMBL/GenBank/DDBJ whole genome shotgun (WGS) entry which is preliminary data.</text>
</comment>
<feature type="domain" description="HAMP" evidence="13">
    <location>
        <begin position="251"/>
        <end position="306"/>
    </location>
</feature>
<dbReference type="SMART" id="SM00304">
    <property type="entry name" value="HAMP"/>
    <property type="match status" value="1"/>
</dbReference>